<feature type="region of interest" description="Disordered" evidence="1">
    <location>
        <begin position="337"/>
        <end position="369"/>
    </location>
</feature>
<dbReference type="GeneID" id="37046700"/>
<feature type="compositionally biased region" description="Pro residues" evidence="1">
    <location>
        <begin position="429"/>
        <end position="448"/>
    </location>
</feature>
<evidence type="ECO:0000256" key="2">
    <source>
        <dbReference type="SAM" id="Phobius"/>
    </source>
</evidence>
<dbReference type="AlphaFoldDB" id="A0A316YRX0"/>
<dbReference type="STRING" id="215250.A0A316YRX0"/>
<feature type="compositionally biased region" description="Polar residues" evidence="1">
    <location>
        <begin position="688"/>
        <end position="700"/>
    </location>
</feature>
<feature type="compositionally biased region" description="Low complexity" evidence="1">
    <location>
        <begin position="247"/>
        <end position="267"/>
    </location>
</feature>
<feature type="region of interest" description="Disordered" evidence="1">
    <location>
        <begin position="383"/>
        <end position="513"/>
    </location>
</feature>
<dbReference type="OrthoDB" id="3358698at2759"/>
<dbReference type="InParanoid" id="A0A316YRX0"/>
<feature type="compositionally biased region" description="Polar residues" evidence="1">
    <location>
        <begin position="411"/>
        <end position="423"/>
    </location>
</feature>
<feature type="compositionally biased region" description="Low complexity" evidence="1">
    <location>
        <begin position="339"/>
        <end position="367"/>
    </location>
</feature>
<feature type="compositionally biased region" description="Low complexity" evidence="1">
    <location>
        <begin position="635"/>
        <end position="655"/>
    </location>
</feature>
<evidence type="ECO:0000256" key="1">
    <source>
        <dbReference type="SAM" id="MobiDB-lite"/>
    </source>
</evidence>
<feature type="region of interest" description="Disordered" evidence="1">
    <location>
        <begin position="620"/>
        <end position="1189"/>
    </location>
</feature>
<feature type="compositionally biased region" description="Polar residues" evidence="1">
    <location>
        <begin position="769"/>
        <end position="792"/>
    </location>
</feature>
<feature type="compositionally biased region" description="Low complexity" evidence="1">
    <location>
        <begin position="865"/>
        <end position="884"/>
    </location>
</feature>
<feature type="region of interest" description="Disordered" evidence="1">
    <location>
        <begin position="202"/>
        <end position="325"/>
    </location>
</feature>
<sequence>MALGAGRGQMTGGDGGTGARRALSPLLAALRSPLQLRPAALGGSSLATATRAKMAREKSSHFGVLAYNGCLSASRRAWALCVAIWYSAFWRTWTATIMMATLGLFVCFTALYFFVQSGSTRQIDSLFELSQGLSNGINVAELELDSDEYEFEDDSDAETAHDPGSGGLTRPLRRVFSLGHGHGHRGTLSKEGAAVKRHSSLVRITSSDPSSSLSSSPIQLELDTRGGPSTVISKPLLSGSAATEHGSSSSAVQVRPGSSSSSSTASSLLARRRKESGKLASGSPSRQQHTARLPGRHHEASPRVASPKRNPGILAARDGERNPLQELQRSSDEAYKDMPLLSSSPNSTSSTFASADSGDEAASASAAPRSILKRKQELWSSLPDIANSLPSPNMLYPSSQGLFPGLAWSGSDHQQGFPSTPSPYGSFARPPPSPPPSQPPPQPPPPAPTSSSTSASAGGGGMNRPPVPPPPPASFFSRLPPGARQPSFRASTPRLGTLSPAQARAAWPSQRFRSIKLVEPSWEPYVDVHERARERLETAARLAGGHPRAASSPSLPLMPWDDSDDDQEEEAKKEGGEEEVVVDDRGDVQRRKASRRAKGRCTNDDAEFWFERYTRSTAAAGKDWDWRKRRTRQRAQAAASMSAPSPNSSHWSANNGNEQNGVFQGSDSPRRMMGPPPALQLNGLGGTMHQSGNGDGSPSSEARRRLAYQQAPLVSFSQDELPNRPELAINVATNRKDQQVGGRTSPSKSPNGNDNPSSPLSKAFKSLLNGGTSSEVPDSPSLNRRSSLQPDSEWSEGLHGRSSPPPQQSSAVRLRKGVNKMMNRSSTVDGPLSTAPPSAPDESPRRSRRVSETESKDADEDSTVPSLPSRISSLSPRNRLNSLRGMTKKERGAVLTAQLLKEAEAVGTDDDEEDDFRDHASSDQASNFADIPQGRGEEQDGDRPLPRGALGLRHSSSSSSIPLAEGRGNSTVGAGNEGGWSSADAYGLASSSSYSSSSSPPMVGGIQAAGVFGDIPVFLSASPPDDDGARRRQSSNPRAAAGRGLPVQQAQMSDGGSSSVQGLNAGAQAFPLFNGGEPMAKKSSSRGSSTGEGNPPVMIPARRRTGSRKGILSSATSASASPARASPERKAANRDSMGRAMTEARSPHPTPAMQPEPAPLQMANRARSASINKQERLEPAPARSSPSVYQQQIIRSQATMKRSSAAQPTSAAATSRENWLNAYATGEAQQLASS</sequence>
<dbReference type="Proteomes" id="UP000245768">
    <property type="component" value="Unassembled WGS sequence"/>
</dbReference>
<keyword evidence="4" id="KW-1185">Reference proteome</keyword>
<feature type="compositionally biased region" description="Basic and acidic residues" evidence="1">
    <location>
        <begin position="1126"/>
        <end position="1137"/>
    </location>
</feature>
<keyword evidence="2" id="KW-1133">Transmembrane helix</keyword>
<feature type="compositionally biased region" description="Low complexity" evidence="1">
    <location>
        <begin position="1113"/>
        <end position="1125"/>
    </location>
</feature>
<feature type="compositionally biased region" description="Pro residues" evidence="1">
    <location>
        <begin position="1148"/>
        <end position="1158"/>
    </location>
</feature>
<feature type="compositionally biased region" description="Polar residues" evidence="1">
    <location>
        <begin position="1048"/>
        <end position="1062"/>
    </location>
</feature>
<dbReference type="RefSeq" id="XP_025378606.1">
    <property type="nucleotide sequence ID" value="XM_025524784.1"/>
</dbReference>
<feature type="compositionally biased region" description="Polar residues" evidence="1">
    <location>
        <begin position="741"/>
        <end position="760"/>
    </location>
</feature>
<proteinExistence type="predicted"/>
<feature type="compositionally biased region" description="Polar residues" evidence="1">
    <location>
        <begin position="388"/>
        <end position="401"/>
    </location>
</feature>
<protein>
    <submittedName>
        <fullName evidence="3">Uncharacterized protein</fullName>
    </submittedName>
</protein>
<gene>
    <name evidence="3" type="ORF">FA10DRAFT_300022</name>
</gene>
<keyword evidence="2" id="KW-0812">Transmembrane</keyword>
<organism evidence="3 4">
    <name type="scientific">Acaromyces ingoldii</name>
    <dbReference type="NCBI Taxonomy" id="215250"/>
    <lineage>
        <taxon>Eukaryota</taxon>
        <taxon>Fungi</taxon>
        <taxon>Dikarya</taxon>
        <taxon>Basidiomycota</taxon>
        <taxon>Ustilaginomycotina</taxon>
        <taxon>Exobasidiomycetes</taxon>
        <taxon>Exobasidiales</taxon>
        <taxon>Cryptobasidiaceae</taxon>
        <taxon>Acaromyces</taxon>
    </lineage>
</organism>
<accession>A0A316YRX0</accession>
<evidence type="ECO:0000313" key="3">
    <source>
        <dbReference type="EMBL" id="PWN91408.1"/>
    </source>
</evidence>
<reference evidence="3 4" key="1">
    <citation type="journal article" date="2018" name="Mol. Biol. Evol.">
        <title>Broad Genomic Sampling Reveals a Smut Pathogenic Ancestry of the Fungal Clade Ustilaginomycotina.</title>
        <authorList>
            <person name="Kijpornyongpan T."/>
            <person name="Mondo S.J."/>
            <person name="Barry K."/>
            <person name="Sandor L."/>
            <person name="Lee J."/>
            <person name="Lipzen A."/>
            <person name="Pangilinan J."/>
            <person name="LaButti K."/>
            <person name="Hainaut M."/>
            <person name="Henrissat B."/>
            <person name="Grigoriev I.V."/>
            <person name="Spatafora J.W."/>
            <person name="Aime M.C."/>
        </authorList>
    </citation>
    <scope>NUCLEOTIDE SEQUENCE [LARGE SCALE GENOMIC DNA]</scope>
    <source>
        <strain evidence="3 4">MCA 4198</strain>
    </source>
</reference>
<feature type="compositionally biased region" description="Low complexity" evidence="1">
    <location>
        <begin position="981"/>
        <end position="999"/>
    </location>
</feature>
<feature type="compositionally biased region" description="Basic and acidic residues" evidence="1">
    <location>
        <begin position="935"/>
        <end position="945"/>
    </location>
</feature>
<feature type="region of interest" description="Disordered" evidence="1">
    <location>
        <begin position="538"/>
        <end position="601"/>
    </location>
</feature>
<keyword evidence="2" id="KW-0472">Membrane</keyword>
<name>A0A316YRX0_9BASI</name>
<feature type="transmembrane region" description="Helical" evidence="2">
    <location>
        <begin position="93"/>
        <end position="115"/>
    </location>
</feature>
<evidence type="ECO:0000313" key="4">
    <source>
        <dbReference type="Proteomes" id="UP000245768"/>
    </source>
</evidence>
<feature type="compositionally biased region" description="Low complexity" evidence="1">
    <location>
        <begin position="206"/>
        <end position="217"/>
    </location>
</feature>
<feature type="compositionally biased region" description="Basic and acidic residues" evidence="1">
    <location>
        <begin position="842"/>
        <end position="856"/>
    </location>
</feature>
<feature type="compositionally biased region" description="Polar residues" evidence="1">
    <location>
        <begin position="656"/>
        <end position="667"/>
    </location>
</feature>
<dbReference type="EMBL" id="KZ819635">
    <property type="protein sequence ID" value="PWN91408.1"/>
    <property type="molecule type" value="Genomic_DNA"/>
</dbReference>